<evidence type="ECO:0000313" key="2">
    <source>
        <dbReference type="EMBL" id="AFH37411.1"/>
    </source>
</evidence>
<feature type="region of interest" description="Disordered" evidence="1">
    <location>
        <begin position="1"/>
        <end position="22"/>
    </location>
</feature>
<evidence type="ECO:0000313" key="4">
    <source>
        <dbReference type="Proteomes" id="UP000226191"/>
    </source>
</evidence>
<dbReference type="AlphaFoldDB" id="H9ZMM0"/>
<name>H9ZMM0_CUTAC</name>
<evidence type="ECO:0000313" key="3">
    <source>
        <dbReference type="EMBL" id="PGF31189.1"/>
    </source>
</evidence>
<accession>H9ZMM0</accession>
<protein>
    <recommendedName>
        <fullName evidence="5">Chromosome partitioning protein ParB</fullName>
    </recommendedName>
</protein>
<geneLocation type="plasmid" evidence="3 4">
    <name>p11_78</name>
</geneLocation>
<dbReference type="Proteomes" id="UP000226191">
    <property type="component" value="Plasmid p11_78"/>
</dbReference>
<dbReference type="RefSeq" id="WP_002520158.1">
    <property type="nucleotide sequence ID" value="NZ_CAMHUX010000014.1"/>
</dbReference>
<dbReference type="EMBL" id="JQ612072">
    <property type="protein sequence ID" value="AFH37411.1"/>
    <property type="molecule type" value="Genomic_DNA"/>
</dbReference>
<gene>
    <name evidence="3" type="ORF">B1B09_12525</name>
</gene>
<reference evidence="2" key="1">
    <citation type="journal article" date="2012" name="PLoS ONE">
        <title>CRISPR/cas Loci of Type II Propionibacterium acnes Confer Immunity against Acquisition of Mobile Elements Present in Type I P. acnes.</title>
        <authorList>
            <person name="Bruggemann H."/>
            <person name="Lomholt H.B."/>
            <person name="Tettelin H."/>
            <person name="Kilian M."/>
        </authorList>
    </citation>
    <scope>NUCLEOTIDE SEQUENCE</scope>
    <source>
        <strain evidence="2">15.1.R1</strain>
    </source>
</reference>
<keyword evidence="3" id="KW-0614">Plasmid</keyword>
<sequence length="80" mass="8954">MTARKKSNLGRQRQEQPVANPAAKLFKTKEADLFKLQTRIPRDIGVGLKVKAAQNDTTIQDLVLKAILDTYPDLKPADHD</sequence>
<reference evidence="3 4" key="3">
    <citation type="submission" date="2017-02" db="EMBL/GenBank/DDBJ databases">
        <title>Prevalence of linear plasmids in Cutibacterium acnes isolates obtained from cancerous prostatic tissue.</title>
        <authorList>
            <person name="Davidsson S."/>
            <person name="Bruggemann H."/>
        </authorList>
    </citation>
    <scope>NUCLEOTIDE SEQUENCE [LARGE SCALE GENOMIC DNA]</scope>
    <source>
        <strain evidence="3 4">11-78</strain>
        <plasmid evidence="3 4">p11_78</plasmid>
    </source>
</reference>
<organism evidence="2">
    <name type="scientific">Cutibacterium acnes</name>
    <name type="common">Propionibacterium acnes</name>
    <dbReference type="NCBI Taxonomy" id="1747"/>
    <lineage>
        <taxon>Bacteria</taxon>
        <taxon>Bacillati</taxon>
        <taxon>Actinomycetota</taxon>
        <taxon>Actinomycetes</taxon>
        <taxon>Propionibacteriales</taxon>
        <taxon>Propionibacteriaceae</taxon>
        <taxon>Cutibacterium</taxon>
    </lineage>
</organism>
<evidence type="ECO:0000256" key="1">
    <source>
        <dbReference type="SAM" id="MobiDB-lite"/>
    </source>
</evidence>
<dbReference type="PATRIC" id="fig|1747.87.peg.2438"/>
<evidence type="ECO:0008006" key="5">
    <source>
        <dbReference type="Google" id="ProtNLM"/>
    </source>
</evidence>
<dbReference type="EMBL" id="MVCE01000015">
    <property type="protein sequence ID" value="PGF31189.1"/>
    <property type="molecule type" value="Genomic_DNA"/>
</dbReference>
<reference evidence="2" key="2">
    <citation type="submission" date="2012-02" db="EMBL/GenBank/DDBJ databases">
        <authorList>
            <person name="Brueggemann H."/>
            <person name="Lomholt H.B."/>
            <person name="Tettelin H."/>
            <person name="Kilian M."/>
        </authorList>
    </citation>
    <scope>NUCLEOTIDE SEQUENCE</scope>
    <source>
        <strain evidence="2">15.1.R1</strain>
    </source>
</reference>
<proteinExistence type="predicted"/>